<protein>
    <recommendedName>
        <fullName evidence="2">Aminotransferase class V domain-containing protein</fullName>
    </recommendedName>
</protein>
<reference evidence="3 4" key="1">
    <citation type="journal article" date="2017" name="Nat. Commun.">
        <title>Genome assembly with in vitro proximity ligation data and whole-genome triplication in lettuce.</title>
        <authorList>
            <person name="Reyes-Chin-Wo S."/>
            <person name="Wang Z."/>
            <person name="Yang X."/>
            <person name="Kozik A."/>
            <person name="Arikit S."/>
            <person name="Song C."/>
            <person name="Xia L."/>
            <person name="Froenicke L."/>
            <person name="Lavelle D.O."/>
            <person name="Truco M.J."/>
            <person name="Xia R."/>
            <person name="Zhu S."/>
            <person name="Xu C."/>
            <person name="Xu H."/>
            <person name="Xu X."/>
            <person name="Cox K."/>
            <person name="Korf I."/>
            <person name="Meyers B.C."/>
            <person name="Michelmore R.W."/>
        </authorList>
    </citation>
    <scope>NUCLEOTIDE SEQUENCE [LARGE SCALE GENOMIC DNA]</scope>
    <source>
        <strain evidence="4">cv. Salinas</strain>
        <tissue evidence="3">Seedlings</tissue>
    </source>
</reference>
<keyword evidence="1" id="KW-0663">Pyridoxal phosphate</keyword>
<dbReference type="GO" id="GO:0031071">
    <property type="term" value="F:cysteine desulfurase activity"/>
    <property type="evidence" value="ECO:0000318"/>
    <property type="project" value="GO_Central"/>
</dbReference>
<dbReference type="SUPFAM" id="SSF53383">
    <property type="entry name" value="PLP-dependent transferases"/>
    <property type="match status" value="1"/>
</dbReference>
<comment type="caution">
    <text evidence="3">The sequence shown here is derived from an EMBL/GenBank/DDBJ whole genome shotgun (WGS) entry which is preliminary data.</text>
</comment>
<dbReference type="EMBL" id="NBSK02000005">
    <property type="protein sequence ID" value="KAJ0205174.1"/>
    <property type="molecule type" value="Genomic_DNA"/>
</dbReference>
<dbReference type="Pfam" id="PF00266">
    <property type="entry name" value="Aminotran_5"/>
    <property type="match status" value="1"/>
</dbReference>
<name>A0A9R1XCA7_LACSA</name>
<organism evidence="3 4">
    <name type="scientific">Lactuca sativa</name>
    <name type="common">Garden lettuce</name>
    <dbReference type="NCBI Taxonomy" id="4236"/>
    <lineage>
        <taxon>Eukaryota</taxon>
        <taxon>Viridiplantae</taxon>
        <taxon>Streptophyta</taxon>
        <taxon>Embryophyta</taxon>
        <taxon>Tracheophyta</taxon>
        <taxon>Spermatophyta</taxon>
        <taxon>Magnoliopsida</taxon>
        <taxon>eudicotyledons</taxon>
        <taxon>Gunneridae</taxon>
        <taxon>Pentapetalae</taxon>
        <taxon>asterids</taxon>
        <taxon>campanulids</taxon>
        <taxon>Asterales</taxon>
        <taxon>Asteraceae</taxon>
        <taxon>Cichorioideae</taxon>
        <taxon>Cichorieae</taxon>
        <taxon>Lactucinae</taxon>
        <taxon>Lactuca</taxon>
    </lineage>
</organism>
<dbReference type="InterPro" id="IPR015421">
    <property type="entry name" value="PyrdxlP-dep_Trfase_major"/>
</dbReference>
<dbReference type="InterPro" id="IPR015422">
    <property type="entry name" value="PyrdxlP-dep_Trfase_small"/>
</dbReference>
<accession>A0A9R1XCA7</accession>
<evidence type="ECO:0000256" key="1">
    <source>
        <dbReference type="ARBA" id="ARBA00022898"/>
    </source>
</evidence>
<feature type="domain" description="Aminotransferase class V" evidence="2">
    <location>
        <begin position="88"/>
        <end position="524"/>
    </location>
</feature>
<keyword evidence="4" id="KW-1185">Reference proteome</keyword>
<dbReference type="Proteomes" id="UP000235145">
    <property type="component" value="Unassembled WGS sequence"/>
</dbReference>
<evidence type="ECO:0000313" key="4">
    <source>
        <dbReference type="Proteomes" id="UP000235145"/>
    </source>
</evidence>
<evidence type="ECO:0000259" key="2">
    <source>
        <dbReference type="Pfam" id="PF00266"/>
    </source>
</evidence>
<dbReference type="AlphaFoldDB" id="A0A9R1XCA7"/>
<gene>
    <name evidence="3" type="ORF">LSAT_V11C500240880</name>
</gene>
<dbReference type="Gene3D" id="3.90.1150.10">
    <property type="entry name" value="Aspartate Aminotransferase, domain 1"/>
    <property type="match status" value="1"/>
</dbReference>
<sequence>MATSSMLLTNEKAVEQQSITDHGSSFVKIININDDISENGTLLCDEILDKDAPRIDSPADDKLTWLRTQIIGGNTEIHTPFGKRKLTYADHTASSRCLQYIEDYIIKNVLPFYGNTHTSDNQTGDRTMKILQEATSYVKKCLGGTQDDALIFCGSGTTAAVKRLQEVMGIAIPSILREKVLNSCIGTEERWVVFVGPYEHHSNLLSWRQSLAEVIEINLDNEGMIDMDDLKLKLEFYQQTGRPMLGSFSACSNVTGIMSDTRSLSRLLHQFGAFACFDFASSAPYVKIDMRSSAVDGYDAITLSPHKFLGGPGSPGVLLMNKALYKLKDSPPSTCGGGTVNYVNFFDEKDTLYISDIEEREDAGTPQIIQRVKAALAFLVKEYIGSKIIEEKEHEYIGRALERLMKNDNIRVLGNTKVERQAIISFLVYTSAYSSDIEDVESKGTNGIHESSEIDGAFVAKLMNDLFGIQARGGCTCAGPYGHRLLGVDEPHSLAIRSAVERSYIGVKLGWTRISFPYYMSSEEYEFIISAIEFIATYGQRFLPFYHFNWNTGIWKFKNNAFEEMMLREEDRKLCTSFFADGSTALQVKDNKSNIQNILHCKRTDDIHFATYKFYLDVAKEIGNMLPKCPSQFGTIPQGVDLNDVGFRI</sequence>
<dbReference type="Gene3D" id="3.40.640.10">
    <property type="entry name" value="Type I PLP-dependent aspartate aminotransferase-like (Major domain)"/>
    <property type="match status" value="1"/>
</dbReference>
<dbReference type="InterPro" id="IPR000192">
    <property type="entry name" value="Aminotrans_V_dom"/>
</dbReference>
<dbReference type="PANTHER" id="PTHR43586">
    <property type="entry name" value="CYSTEINE DESULFURASE"/>
    <property type="match status" value="1"/>
</dbReference>
<proteinExistence type="predicted"/>
<evidence type="ECO:0000313" key="3">
    <source>
        <dbReference type="EMBL" id="KAJ0205174.1"/>
    </source>
</evidence>
<dbReference type="InterPro" id="IPR015424">
    <property type="entry name" value="PyrdxlP-dep_Trfase"/>
</dbReference>
<dbReference type="GO" id="GO:0006534">
    <property type="term" value="P:cysteine metabolic process"/>
    <property type="evidence" value="ECO:0000318"/>
    <property type="project" value="GO_Central"/>
</dbReference>
<dbReference type="PANTHER" id="PTHR43586:SF8">
    <property type="entry name" value="CYSTEINE DESULFURASE 1, CHLOROPLASTIC"/>
    <property type="match status" value="1"/>
</dbReference>